<dbReference type="EMBL" id="CP068047">
    <property type="protein sequence ID" value="QQR35362.1"/>
    <property type="molecule type" value="Genomic_DNA"/>
</dbReference>
<feature type="domain" description="HTH lysR-type" evidence="5">
    <location>
        <begin position="5"/>
        <end position="62"/>
    </location>
</feature>
<evidence type="ECO:0000313" key="7">
    <source>
        <dbReference type="Proteomes" id="UP000595460"/>
    </source>
</evidence>
<dbReference type="Pfam" id="PF00126">
    <property type="entry name" value="HTH_1"/>
    <property type="match status" value="1"/>
</dbReference>
<evidence type="ECO:0000313" key="6">
    <source>
        <dbReference type="EMBL" id="QQR35362.1"/>
    </source>
</evidence>
<organism evidence="6 7">
    <name type="scientific">Devosia oryziradicis</name>
    <dbReference type="NCBI Taxonomy" id="2801335"/>
    <lineage>
        <taxon>Bacteria</taxon>
        <taxon>Pseudomonadati</taxon>
        <taxon>Pseudomonadota</taxon>
        <taxon>Alphaproteobacteria</taxon>
        <taxon>Hyphomicrobiales</taxon>
        <taxon>Devosiaceae</taxon>
        <taxon>Devosia</taxon>
    </lineage>
</organism>
<evidence type="ECO:0000256" key="2">
    <source>
        <dbReference type="ARBA" id="ARBA00023015"/>
    </source>
</evidence>
<sequence length="296" mass="31728">MSNTPSWDDHRIFLAVLEAGSLAGAARALGLSHPTVRSRIEALEQALGTVLFTRSVNGLSPTETAEALREAAQTMANAADLFQRQASAPTGEIAGSVRMSVPDIMGVEMIPAMLQPMLVAHPRLRIELALSNAEADVLAHEVDIAVRTVAPRQGSLVARKIARYPIGFFASPAYLERHGVPSRVADLAHHALVGPDRNPTDLAIAARLGPNFTPDHFVLRTDSHPAQVSAARSGIGLAVCPIPLGISDPGLVRVLPDFDLHMLEVWTVTHENLSRVLRIRVVLDHLAATFANLATH</sequence>
<evidence type="ECO:0000256" key="1">
    <source>
        <dbReference type="ARBA" id="ARBA00009437"/>
    </source>
</evidence>
<keyword evidence="4" id="KW-0804">Transcription</keyword>
<keyword evidence="2" id="KW-0805">Transcription regulation</keyword>
<dbReference type="PROSITE" id="PS50931">
    <property type="entry name" value="HTH_LYSR"/>
    <property type="match status" value="1"/>
</dbReference>
<dbReference type="Gene3D" id="1.10.10.10">
    <property type="entry name" value="Winged helix-like DNA-binding domain superfamily/Winged helix DNA-binding domain"/>
    <property type="match status" value="1"/>
</dbReference>
<dbReference type="Gene3D" id="3.40.190.290">
    <property type="match status" value="1"/>
</dbReference>
<dbReference type="Pfam" id="PF03466">
    <property type="entry name" value="LysR_substrate"/>
    <property type="match status" value="1"/>
</dbReference>
<dbReference type="RefSeq" id="WP_201654833.1">
    <property type="nucleotide sequence ID" value="NZ_CP068047.1"/>
</dbReference>
<protein>
    <submittedName>
        <fullName evidence="6">LysR family transcriptional regulator</fullName>
    </submittedName>
</protein>
<name>A0ABX7BTW4_9HYPH</name>
<dbReference type="SUPFAM" id="SSF53850">
    <property type="entry name" value="Periplasmic binding protein-like II"/>
    <property type="match status" value="1"/>
</dbReference>
<reference evidence="6 7" key="1">
    <citation type="submission" date="2021-01" db="EMBL/GenBank/DDBJ databases">
        <title>Genome seq and assembly of Devosia sp. G19.</title>
        <authorList>
            <person name="Chhetri G."/>
        </authorList>
    </citation>
    <scope>NUCLEOTIDE SEQUENCE [LARGE SCALE GENOMIC DNA]</scope>
    <source>
        <strain evidence="6 7">G19</strain>
    </source>
</reference>
<dbReference type="Proteomes" id="UP000595460">
    <property type="component" value="Chromosome"/>
</dbReference>
<evidence type="ECO:0000259" key="5">
    <source>
        <dbReference type="PROSITE" id="PS50931"/>
    </source>
</evidence>
<dbReference type="InterPro" id="IPR036388">
    <property type="entry name" value="WH-like_DNA-bd_sf"/>
</dbReference>
<dbReference type="InterPro" id="IPR005119">
    <property type="entry name" value="LysR_subst-bd"/>
</dbReference>
<dbReference type="SUPFAM" id="SSF46785">
    <property type="entry name" value="Winged helix' DNA-binding domain"/>
    <property type="match status" value="1"/>
</dbReference>
<keyword evidence="3" id="KW-0238">DNA-binding</keyword>
<dbReference type="InterPro" id="IPR036390">
    <property type="entry name" value="WH_DNA-bd_sf"/>
</dbReference>
<evidence type="ECO:0000256" key="3">
    <source>
        <dbReference type="ARBA" id="ARBA00023125"/>
    </source>
</evidence>
<dbReference type="PANTHER" id="PTHR30537">
    <property type="entry name" value="HTH-TYPE TRANSCRIPTIONAL REGULATOR"/>
    <property type="match status" value="1"/>
</dbReference>
<evidence type="ECO:0000256" key="4">
    <source>
        <dbReference type="ARBA" id="ARBA00023163"/>
    </source>
</evidence>
<dbReference type="PANTHER" id="PTHR30537:SF3">
    <property type="entry name" value="TRANSCRIPTIONAL REGULATORY PROTEIN"/>
    <property type="match status" value="1"/>
</dbReference>
<dbReference type="InterPro" id="IPR058163">
    <property type="entry name" value="LysR-type_TF_proteobact-type"/>
</dbReference>
<gene>
    <name evidence="6" type="ORF">JI749_13505</name>
</gene>
<comment type="similarity">
    <text evidence="1">Belongs to the LysR transcriptional regulatory family.</text>
</comment>
<dbReference type="InterPro" id="IPR000847">
    <property type="entry name" value="LysR_HTH_N"/>
</dbReference>
<keyword evidence="7" id="KW-1185">Reference proteome</keyword>
<proteinExistence type="inferred from homology"/>
<accession>A0ABX7BTW4</accession>